<dbReference type="InterPro" id="IPR015683">
    <property type="entry name" value="Ionotropic_Glu_rcpt"/>
</dbReference>
<dbReference type="FunFam" id="3.40.50.2300:FF:000188">
    <property type="entry name" value="Glutamate receptor"/>
    <property type="match status" value="1"/>
</dbReference>
<dbReference type="InterPro" id="IPR001828">
    <property type="entry name" value="ANF_lig-bd_rcpt"/>
</dbReference>
<dbReference type="GO" id="GO:0016020">
    <property type="term" value="C:membrane"/>
    <property type="evidence" value="ECO:0007669"/>
    <property type="project" value="UniProtKB-SubCell"/>
</dbReference>
<keyword evidence="7" id="KW-1185">Reference proteome</keyword>
<feature type="domain" description="Receptor ligand binding region" evidence="5">
    <location>
        <begin position="2"/>
        <end position="173"/>
    </location>
</feature>
<dbReference type="PANTHER" id="PTHR34836:SF9">
    <property type="entry name" value="RECEPTOR LIGAND BINDING REGION DOMAIN-CONTAINING PROTEIN"/>
    <property type="match status" value="1"/>
</dbReference>
<dbReference type="AlphaFoldDB" id="A0A7J6VT42"/>
<keyword evidence="4" id="KW-0472">Membrane</keyword>
<comment type="subcellular location">
    <subcellularLocation>
        <location evidence="1">Membrane</location>
    </subcellularLocation>
</comment>
<evidence type="ECO:0000256" key="1">
    <source>
        <dbReference type="ARBA" id="ARBA00004370"/>
    </source>
</evidence>
<dbReference type="PANTHER" id="PTHR34836">
    <property type="entry name" value="OS06G0188250 PROTEIN"/>
    <property type="match status" value="1"/>
</dbReference>
<dbReference type="InterPro" id="IPR028082">
    <property type="entry name" value="Peripla_BP_I"/>
</dbReference>
<dbReference type="Gene3D" id="3.40.50.2300">
    <property type="match status" value="1"/>
</dbReference>
<keyword evidence="3" id="KW-1133">Transmembrane helix</keyword>
<dbReference type="EMBL" id="JABWDY010026986">
    <property type="protein sequence ID" value="KAF5188259.1"/>
    <property type="molecule type" value="Genomic_DNA"/>
</dbReference>
<reference evidence="6 7" key="1">
    <citation type="submission" date="2020-06" db="EMBL/GenBank/DDBJ databases">
        <title>Transcriptomic and genomic resources for Thalictrum thalictroides and T. hernandezii: Facilitating candidate gene discovery in an emerging model plant lineage.</title>
        <authorList>
            <person name="Arias T."/>
            <person name="Riano-Pachon D.M."/>
            <person name="Di Stilio V.S."/>
        </authorList>
    </citation>
    <scope>NUCLEOTIDE SEQUENCE [LARGE SCALE GENOMIC DNA]</scope>
    <source>
        <strain evidence="7">cv. WT478/WT964</strain>
        <tissue evidence="6">Leaves</tissue>
    </source>
</reference>
<evidence type="ECO:0000313" key="7">
    <source>
        <dbReference type="Proteomes" id="UP000554482"/>
    </source>
</evidence>
<accession>A0A7J6VT42</accession>
<protein>
    <submittedName>
        <fullName evidence="6">Glutamate receptor 2.2</fullName>
    </submittedName>
</protein>
<comment type="caution">
    <text evidence="6">The sequence shown here is derived from an EMBL/GenBank/DDBJ whole genome shotgun (WGS) entry which is preliminary data.</text>
</comment>
<dbReference type="Proteomes" id="UP000554482">
    <property type="component" value="Unassembled WGS sequence"/>
</dbReference>
<dbReference type="OrthoDB" id="5984008at2759"/>
<gene>
    <name evidence="6" type="ORF">FRX31_022155</name>
</gene>
<evidence type="ECO:0000256" key="4">
    <source>
        <dbReference type="ARBA" id="ARBA00023136"/>
    </source>
</evidence>
<name>A0A7J6VT42_THATH</name>
<evidence type="ECO:0000259" key="5">
    <source>
        <dbReference type="Pfam" id="PF01094"/>
    </source>
</evidence>
<dbReference type="SUPFAM" id="SSF53822">
    <property type="entry name" value="Periplasmic binding protein-like I"/>
    <property type="match status" value="1"/>
</dbReference>
<keyword evidence="2" id="KW-0812">Transmembrane</keyword>
<proteinExistence type="predicted"/>
<evidence type="ECO:0000313" key="6">
    <source>
        <dbReference type="EMBL" id="KAF5188259.1"/>
    </source>
</evidence>
<evidence type="ECO:0000256" key="3">
    <source>
        <dbReference type="ARBA" id="ARBA00022989"/>
    </source>
</evidence>
<evidence type="ECO:0000256" key="2">
    <source>
        <dbReference type="ARBA" id="ARBA00022692"/>
    </source>
</evidence>
<sequence>MSAVAAIVGTWRWRMVNFIYEGIDSATFSVLPHLIDALLQVGTGIENLVPLPPLASSLYDYLEKLKRQQCRVFIVHTSLSLAKQLFLEAKKMGLMERYTVWITTSSISDHFDFLNTFVISTMEGVLGVKTYYPKTGNQFQDFNLRFRSRFRLEHPEEVSLVPGIFALQAYDATRAALLALGGKKRPKYHRRLESDERK</sequence>
<dbReference type="Pfam" id="PF01094">
    <property type="entry name" value="ANF_receptor"/>
    <property type="match status" value="1"/>
</dbReference>
<organism evidence="6 7">
    <name type="scientific">Thalictrum thalictroides</name>
    <name type="common">Rue-anemone</name>
    <name type="synonym">Anemone thalictroides</name>
    <dbReference type="NCBI Taxonomy" id="46969"/>
    <lineage>
        <taxon>Eukaryota</taxon>
        <taxon>Viridiplantae</taxon>
        <taxon>Streptophyta</taxon>
        <taxon>Embryophyta</taxon>
        <taxon>Tracheophyta</taxon>
        <taxon>Spermatophyta</taxon>
        <taxon>Magnoliopsida</taxon>
        <taxon>Ranunculales</taxon>
        <taxon>Ranunculaceae</taxon>
        <taxon>Thalictroideae</taxon>
        <taxon>Thalictrum</taxon>
    </lineage>
</organism>
<keyword evidence="6" id="KW-0675">Receptor</keyword>